<evidence type="ECO:0000313" key="2">
    <source>
        <dbReference type="EMBL" id="KAJ7217288.1"/>
    </source>
</evidence>
<proteinExistence type="predicted"/>
<feature type="region of interest" description="Disordered" evidence="1">
    <location>
        <begin position="129"/>
        <end position="231"/>
    </location>
</feature>
<evidence type="ECO:0000256" key="1">
    <source>
        <dbReference type="SAM" id="MobiDB-lite"/>
    </source>
</evidence>
<dbReference type="AlphaFoldDB" id="A0AAD6VRE2"/>
<evidence type="ECO:0000313" key="3">
    <source>
        <dbReference type="Proteomes" id="UP001219525"/>
    </source>
</evidence>
<sequence>MNPFSQGWSNAPLFSNNALGRTPSIHGVVPSYPLGSGQPPAGSNLIRFTFVPSGSDSSILNSLVTGSRGQTYSYFRITTNSTAHGYSVVQNSRFQNRGVHGGGSAPYHYGQLSIFDSLGMACEQRVGRWRGGVDSRRSQRAQGVDRVAAAVGGQRAAGGGRAGGGGGGGGRERASSGSQRAGGAAAAAVGGQRAAGSGQAAGGQRRKQMQPAGSVAMEGTATMGGEQGWVR</sequence>
<accession>A0AAD6VRE2</accession>
<feature type="compositionally biased region" description="Gly residues" evidence="1">
    <location>
        <begin position="155"/>
        <end position="169"/>
    </location>
</feature>
<feature type="compositionally biased region" description="Low complexity" evidence="1">
    <location>
        <begin position="175"/>
        <end position="198"/>
    </location>
</feature>
<dbReference type="EMBL" id="JARJCW010000014">
    <property type="protein sequence ID" value="KAJ7217288.1"/>
    <property type="molecule type" value="Genomic_DNA"/>
</dbReference>
<organism evidence="2 3">
    <name type="scientific">Mycena pura</name>
    <dbReference type="NCBI Taxonomy" id="153505"/>
    <lineage>
        <taxon>Eukaryota</taxon>
        <taxon>Fungi</taxon>
        <taxon>Dikarya</taxon>
        <taxon>Basidiomycota</taxon>
        <taxon>Agaricomycotina</taxon>
        <taxon>Agaricomycetes</taxon>
        <taxon>Agaricomycetidae</taxon>
        <taxon>Agaricales</taxon>
        <taxon>Marasmiineae</taxon>
        <taxon>Mycenaceae</taxon>
        <taxon>Mycena</taxon>
    </lineage>
</organism>
<protein>
    <submittedName>
        <fullName evidence="2">Uncharacterized protein</fullName>
    </submittedName>
</protein>
<comment type="caution">
    <text evidence="2">The sequence shown here is derived from an EMBL/GenBank/DDBJ whole genome shotgun (WGS) entry which is preliminary data.</text>
</comment>
<name>A0AAD6VRE2_9AGAR</name>
<dbReference type="Proteomes" id="UP001219525">
    <property type="component" value="Unassembled WGS sequence"/>
</dbReference>
<keyword evidence="3" id="KW-1185">Reference proteome</keyword>
<feature type="compositionally biased region" description="Low complexity" evidence="1">
    <location>
        <begin position="140"/>
        <end position="154"/>
    </location>
</feature>
<gene>
    <name evidence="2" type="ORF">GGX14DRAFT_391093</name>
</gene>
<reference evidence="2" key="1">
    <citation type="submission" date="2023-03" db="EMBL/GenBank/DDBJ databases">
        <title>Massive genome expansion in bonnet fungi (Mycena s.s.) driven by repeated elements and novel gene families across ecological guilds.</title>
        <authorList>
            <consortium name="Lawrence Berkeley National Laboratory"/>
            <person name="Harder C.B."/>
            <person name="Miyauchi S."/>
            <person name="Viragh M."/>
            <person name="Kuo A."/>
            <person name="Thoen E."/>
            <person name="Andreopoulos B."/>
            <person name="Lu D."/>
            <person name="Skrede I."/>
            <person name="Drula E."/>
            <person name="Henrissat B."/>
            <person name="Morin E."/>
            <person name="Kohler A."/>
            <person name="Barry K."/>
            <person name="LaButti K."/>
            <person name="Morin E."/>
            <person name="Salamov A."/>
            <person name="Lipzen A."/>
            <person name="Mereny Z."/>
            <person name="Hegedus B."/>
            <person name="Baldrian P."/>
            <person name="Stursova M."/>
            <person name="Weitz H."/>
            <person name="Taylor A."/>
            <person name="Grigoriev I.V."/>
            <person name="Nagy L.G."/>
            <person name="Martin F."/>
            <person name="Kauserud H."/>
        </authorList>
    </citation>
    <scope>NUCLEOTIDE SEQUENCE</scope>
    <source>
        <strain evidence="2">9144</strain>
    </source>
</reference>